<keyword evidence="2" id="KW-1185">Reference proteome</keyword>
<dbReference type="EMBL" id="CP021422">
    <property type="protein sequence ID" value="ASB40997.1"/>
    <property type="molecule type" value="Genomic_DNA"/>
</dbReference>
<evidence type="ECO:0000313" key="2">
    <source>
        <dbReference type="Proteomes" id="UP000196710"/>
    </source>
</evidence>
<dbReference type="RefSeq" id="WP_066541159.1">
    <property type="nucleotide sequence ID" value="NZ_CP021422.1"/>
</dbReference>
<reference evidence="2" key="1">
    <citation type="submission" date="2017-05" db="EMBL/GenBank/DDBJ databases">
        <title>Improved OligoMM genomes.</title>
        <authorList>
            <person name="Garzetti D."/>
        </authorList>
    </citation>
    <scope>NUCLEOTIDE SEQUENCE [LARGE SCALE GENOMIC DNA]</scope>
    <source>
        <strain evidence="2">KB18</strain>
    </source>
</reference>
<organism evidence="1 2">
    <name type="scientific">Acutalibacter muris</name>
    <dbReference type="NCBI Taxonomy" id="1796620"/>
    <lineage>
        <taxon>Bacteria</taxon>
        <taxon>Bacillati</taxon>
        <taxon>Bacillota</taxon>
        <taxon>Clostridia</taxon>
        <taxon>Eubacteriales</taxon>
        <taxon>Acutalibacteraceae</taxon>
        <taxon>Acutalibacter</taxon>
    </lineage>
</organism>
<name>A0ABN5A2E4_9FIRM</name>
<sequence>MKEAVLWRISHWVQGKPPEGTENFKACFRDSVRDTQMLDISSFSDKELSQVDPFSQEIEAFWHDMNVTPFIGVFVAKDGRMPMKWLQRHITMMCAAYTQMKLK</sequence>
<accession>A0ABN5A2E4</accession>
<gene>
    <name evidence="1" type="ORF">ADH66_10250</name>
</gene>
<dbReference type="Proteomes" id="UP000196710">
    <property type="component" value="Chromosome"/>
</dbReference>
<evidence type="ECO:0000313" key="1">
    <source>
        <dbReference type="EMBL" id="ASB40997.1"/>
    </source>
</evidence>
<proteinExistence type="predicted"/>
<protein>
    <submittedName>
        <fullName evidence="1">Uncharacterized protein</fullName>
    </submittedName>
</protein>